<dbReference type="InterPro" id="IPR050515">
    <property type="entry name" value="Beta-lactam/transpept"/>
</dbReference>
<keyword evidence="4" id="KW-1133">Transmembrane helix</keyword>
<sequence>MKKIIYILTLRFLQDSESIKNQYTISKKRTKLIFSYIFIGFFLWILIFNIGQMTILGKIRGENLSDIADKKYKVDRVLEPARGKIYDRNGYVLADNIESYKLIAVLSEKASEGITDPSKFKHVVDFEKTATELSKYIELDKDEILNVISRKNVYQVEFGVHGKDISIETKKKIEELNLPGIIFETTKKRYYPNGTMLGNFLGFAQSSGDNSDLIVGRLGIEKVFDYYLRGKSGRIIYARDAWGQIVSSTPKTEVQPINGADIYLTIDKNIQSFIDNSLADIQEKYDPESAFSIALSAKTGEILGIGQTPAFNPNTKENIEHSWTNAIYNSAIEPGSTFKIFSLALMIENGIYDPDKYYMSGSYRVKDAVIYDYNKVGWGTITYRHGFQESSNTLMLTMLEELGKDKLKVGLENFGFGKSTNSLYENESAGQLSFGDIVSASTTVFGQGSTVTPIQMVQAETAILNEGELLKPYYLSKIYDHTTNSNVNEGKREVIGKPISKETAEKVKEELYGVVNGKWALGGKKYQLEGYSVSGKTGTAQVVDPEKGGYYSSPYKVIHSFMGYAPSDNPEIIVYSAIKIPRKNVAQNYNNSVKELFNPIMTNTLDYLNVQKERLDGSNNYSQIINYEGHEINSAINSIYTFSKNIVLIGSGNNVIRQFPLENSYILPNDKIFLVTGNNKITVPNFKGWSKSDILKYKELSGLNIIIEGNGFVSNQSIKQGSIVKSGDELKVKLS</sequence>
<dbReference type="InterPro" id="IPR005311">
    <property type="entry name" value="PBP_dimer"/>
</dbReference>
<evidence type="ECO:0000256" key="2">
    <source>
        <dbReference type="ARBA" id="ARBA00007171"/>
    </source>
</evidence>
<evidence type="ECO:0000256" key="1">
    <source>
        <dbReference type="ARBA" id="ARBA00004370"/>
    </source>
</evidence>
<dbReference type="PANTHER" id="PTHR30627">
    <property type="entry name" value="PEPTIDOGLYCAN D,D-TRANSPEPTIDASE"/>
    <property type="match status" value="1"/>
</dbReference>
<evidence type="ECO:0000256" key="3">
    <source>
        <dbReference type="ARBA" id="ARBA00023136"/>
    </source>
</evidence>
<evidence type="ECO:0000259" key="5">
    <source>
        <dbReference type="PROSITE" id="PS51178"/>
    </source>
</evidence>
<dbReference type="SMART" id="SM00740">
    <property type="entry name" value="PASTA"/>
    <property type="match status" value="2"/>
</dbReference>
<name>A0ABX2T019_9BACL</name>
<protein>
    <submittedName>
        <fullName evidence="6">PASTA domain-containing protein</fullName>
    </submittedName>
</protein>
<dbReference type="Proteomes" id="UP000531840">
    <property type="component" value="Unassembled WGS sequence"/>
</dbReference>
<keyword evidence="4" id="KW-0812">Transmembrane</keyword>
<dbReference type="InterPro" id="IPR036138">
    <property type="entry name" value="PBP_dimer_sf"/>
</dbReference>
<comment type="caution">
    <text evidence="6">The sequence shown here is derived from an EMBL/GenBank/DDBJ whole genome shotgun (WGS) entry which is preliminary data.</text>
</comment>
<keyword evidence="7" id="KW-1185">Reference proteome</keyword>
<evidence type="ECO:0000313" key="6">
    <source>
        <dbReference type="EMBL" id="NYS46962.1"/>
    </source>
</evidence>
<dbReference type="PROSITE" id="PS51178">
    <property type="entry name" value="PASTA"/>
    <property type="match status" value="1"/>
</dbReference>
<dbReference type="EMBL" id="JACBYF010000002">
    <property type="protein sequence ID" value="NYS46962.1"/>
    <property type="molecule type" value="Genomic_DNA"/>
</dbReference>
<dbReference type="Pfam" id="PF00905">
    <property type="entry name" value="Transpeptidase"/>
    <property type="match status" value="1"/>
</dbReference>
<gene>
    <name evidence="6" type="ORF">HZY85_01985</name>
</gene>
<dbReference type="CDD" id="cd06575">
    <property type="entry name" value="PASTA_Pbp2x-like_2"/>
    <property type="match status" value="1"/>
</dbReference>
<dbReference type="Gene3D" id="3.40.710.10">
    <property type="entry name" value="DD-peptidase/beta-lactamase superfamily"/>
    <property type="match status" value="1"/>
</dbReference>
<dbReference type="InterPro" id="IPR001460">
    <property type="entry name" value="PCN-bd_Tpept"/>
</dbReference>
<dbReference type="InterPro" id="IPR012338">
    <property type="entry name" value="Beta-lactam/transpept-like"/>
</dbReference>
<evidence type="ECO:0000313" key="7">
    <source>
        <dbReference type="Proteomes" id="UP000531840"/>
    </source>
</evidence>
<comment type="similarity">
    <text evidence="2">Belongs to the transpeptidase family.</text>
</comment>
<dbReference type="SUPFAM" id="SSF56601">
    <property type="entry name" value="beta-lactamase/transpeptidase-like"/>
    <property type="match status" value="1"/>
</dbReference>
<dbReference type="Gene3D" id="3.90.1310.10">
    <property type="entry name" value="Penicillin-binding protein 2a (Domain 2)"/>
    <property type="match status" value="1"/>
</dbReference>
<evidence type="ECO:0000256" key="4">
    <source>
        <dbReference type="SAM" id="Phobius"/>
    </source>
</evidence>
<dbReference type="Gene3D" id="3.30.70.2110">
    <property type="match status" value="1"/>
</dbReference>
<dbReference type="RefSeq" id="WP_179940306.1">
    <property type="nucleotide sequence ID" value="NZ_JACBYF010000002.1"/>
</dbReference>
<dbReference type="Pfam" id="PF03717">
    <property type="entry name" value="PBP_dimer"/>
    <property type="match status" value="1"/>
</dbReference>
<dbReference type="SUPFAM" id="SSF56519">
    <property type="entry name" value="Penicillin binding protein dimerisation domain"/>
    <property type="match status" value="1"/>
</dbReference>
<feature type="transmembrane region" description="Helical" evidence="4">
    <location>
        <begin position="32"/>
        <end position="51"/>
    </location>
</feature>
<proteinExistence type="inferred from homology"/>
<dbReference type="Pfam" id="PF03793">
    <property type="entry name" value="PASTA"/>
    <property type="match status" value="1"/>
</dbReference>
<organism evidence="6 7">
    <name type="scientific">Gemelliphila palaticanis</name>
    <dbReference type="NCBI Taxonomy" id="81950"/>
    <lineage>
        <taxon>Bacteria</taxon>
        <taxon>Bacillati</taxon>
        <taxon>Bacillota</taxon>
        <taxon>Bacilli</taxon>
        <taxon>Bacillales</taxon>
        <taxon>Gemellaceae</taxon>
        <taxon>Gemelliphila</taxon>
    </lineage>
</organism>
<dbReference type="InterPro" id="IPR005543">
    <property type="entry name" value="PASTA_dom"/>
</dbReference>
<reference evidence="6 7" key="1">
    <citation type="submission" date="2020-07" db="EMBL/GenBank/DDBJ databases">
        <title>MOT database genomes.</title>
        <authorList>
            <person name="Joseph S."/>
            <person name="Aduse-Opoku J."/>
            <person name="Hashim A."/>
            <person name="Wade W."/>
            <person name="Curtis M."/>
        </authorList>
    </citation>
    <scope>NUCLEOTIDE SEQUENCE [LARGE SCALE GENOMIC DNA]</scope>
    <source>
        <strain evidence="6 7">CIP 106318</strain>
    </source>
</reference>
<dbReference type="SUPFAM" id="SSF54184">
    <property type="entry name" value="Penicillin-binding protein 2x (pbp-2x), c-terminal domain"/>
    <property type="match status" value="2"/>
</dbReference>
<dbReference type="PANTHER" id="PTHR30627:SF26">
    <property type="entry name" value="PENICILLIN-BINDING PROTEIN 2B"/>
    <property type="match status" value="1"/>
</dbReference>
<feature type="domain" description="PASTA" evidence="5">
    <location>
        <begin position="677"/>
        <end position="735"/>
    </location>
</feature>
<keyword evidence="3 4" id="KW-0472">Membrane</keyword>
<comment type="subcellular location">
    <subcellularLocation>
        <location evidence="1">Membrane</location>
    </subcellularLocation>
</comment>
<accession>A0ABX2T019</accession>